<evidence type="ECO:0000256" key="16">
    <source>
        <dbReference type="ARBA" id="ARBA00022884"/>
    </source>
</evidence>
<dbReference type="InterPro" id="IPR012340">
    <property type="entry name" value="NA-bd_OB-fold"/>
</dbReference>
<dbReference type="GO" id="GO:0005737">
    <property type="term" value="C:cytoplasm"/>
    <property type="evidence" value="ECO:0007669"/>
    <property type="project" value="UniProtKB-SubCell"/>
</dbReference>
<keyword evidence="5" id="KW-1003">Cell membrane</keyword>
<dbReference type="GO" id="GO:0046872">
    <property type="term" value="F:metal ion binding"/>
    <property type="evidence" value="ECO:0007669"/>
    <property type="project" value="UniProtKB-KW"/>
</dbReference>
<comment type="caution">
    <text evidence="19">The sequence shown here is derived from an EMBL/GenBank/DDBJ whole genome shotgun (WGS) entry which is preliminary data.</text>
</comment>
<evidence type="ECO:0000256" key="6">
    <source>
        <dbReference type="ARBA" id="ARBA00022490"/>
    </source>
</evidence>
<keyword evidence="6" id="KW-0963">Cytoplasm</keyword>
<reference evidence="19" key="1">
    <citation type="journal article" date="2021" name="PeerJ">
        <title>Extensive microbial diversity within the chicken gut microbiome revealed by metagenomics and culture.</title>
        <authorList>
            <person name="Gilroy R."/>
            <person name="Ravi A."/>
            <person name="Getino M."/>
            <person name="Pursley I."/>
            <person name="Horton D.L."/>
            <person name="Alikhan N.F."/>
            <person name="Baker D."/>
            <person name="Gharbi K."/>
            <person name="Hall N."/>
            <person name="Watson M."/>
            <person name="Adriaenssens E.M."/>
            <person name="Foster-Nyarko E."/>
            <person name="Jarju S."/>
            <person name="Secka A."/>
            <person name="Antonio M."/>
            <person name="Oren A."/>
            <person name="Chaudhuri R.R."/>
            <person name="La Ragione R."/>
            <person name="Hildebrand F."/>
            <person name="Pallen M.J."/>
        </authorList>
    </citation>
    <scope>NUCLEOTIDE SEQUENCE</scope>
    <source>
        <strain evidence="19">14975</strain>
    </source>
</reference>
<evidence type="ECO:0000259" key="18">
    <source>
        <dbReference type="SMART" id="SM00316"/>
    </source>
</evidence>
<keyword evidence="10" id="KW-0540">Nuclease</keyword>
<dbReference type="Proteomes" id="UP000823964">
    <property type="component" value="Unassembled WGS sequence"/>
</dbReference>
<evidence type="ECO:0000256" key="11">
    <source>
        <dbReference type="ARBA" id="ARBA00022723"/>
    </source>
</evidence>
<dbReference type="Pfam" id="PF10150">
    <property type="entry name" value="RNase_E_G"/>
    <property type="match status" value="1"/>
</dbReference>
<keyword evidence="8" id="KW-0698">rRNA processing</keyword>
<protein>
    <recommendedName>
        <fullName evidence="4">Ribonuclease G</fullName>
    </recommendedName>
</protein>
<proteinExistence type="inferred from homology"/>
<dbReference type="Gene3D" id="3.40.1260.20">
    <property type="entry name" value="Ribonuclease E, catalytic domain"/>
    <property type="match status" value="1"/>
</dbReference>
<dbReference type="EMBL" id="DXFQ01000072">
    <property type="protein sequence ID" value="HIX19802.1"/>
    <property type="molecule type" value="Genomic_DNA"/>
</dbReference>
<keyword evidence="11" id="KW-0479">Metal-binding</keyword>
<dbReference type="InterPro" id="IPR048583">
    <property type="entry name" value="RNase_E_G_thioredoxin-like"/>
</dbReference>
<evidence type="ECO:0000256" key="10">
    <source>
        <dbReference type="ARBA" id="ARBA00022722"/>
    </source>
</evidence>
<organism evidence="19 20">
    <name type="scientific">Candidatus Akkermansia intestinigallinarum</name>
    <dbReference type="NCBI Taxonomy" id="2838431"/>
    <lineage>
        <taxon>Bacteria</taxon>
        <taxon>Pseudomonadati</taxon>
        <taxon>Verrucomicrobiota</taxon>
        <taxon>Verrucomicrobiia</taxon>
        <taxon>Verrucomicrobiales</taxon>
        <taxon>Akkermansiaceae</taxon>
        <taxon>Akkermansia</taxon>
    </lineage>
</organism>
<dbReference type="SMART" id="SM00316">
    <property type="entry name" value="S1"/>
    <property type="match status" value="1"/>
</dbReference>
<keyword evidence="9" id="KW-0819">tRNA processing</keyword>
<evidence type="ECO:0000256" key="8">
    <source>
        <dbReference type="ARBA" id="ARBA00022552"/>
    </source>
</evidence>
<evidence type="ECO:0000313" key="19">
    <source>
        <dbReference type="EMBL" id="HIX19802.1"/>
    </source>
</evidence>
<dbReference type="GO" id="GO:0004519">
    <property type="term" value="F:endonuclease activity"/>
    <property type="evidence" value="ECO:0007669"/>
    <property type="project" value="UniProtKB-KW"/>
</dbReference>
<dbReference type="PANTHER" id="PTHR30001:SF1">
    <property type="entry name" value="RIBONUCLEASE E_G-LIKE PROTEIN, CHLOROPLASTIC"/>
    <property type="match status" value="1"/>
</dbReference>
<dbReference type="Gene3D" id="2.40.50.140">
    <property type="entry name" value="Nucleic acid-binding proteins"/>
    <property type="match status" value="1"/>
</dbReference>
<feature type="domain" description="S1 motif" evidence="18">
    <location>
        <begin position="54"/>
        <end position="149"/>
    </location>
</feature>
<dbReference type="Pfam" id="PF20833">
    <property type="entry name" value="RNase_E_G_Thio"/>
    <property type="match status" value="1"/>
</dbReference>
<dbReference type="GO" id="GO:0019843">
    <property type="term" value="F:rRNA binding"/>
    <property type="evidence" value="ECO:0007669"/>
    <property type="project" value="UniProtKB-KW"/>
</dbReference>
<keyword evidence="16" id="KW-0694">RNA-binding</keyword>
<dbReference type="CDD" id="cd04453">
    <property type="entry name" value="S1_RNase_E"/>
    <property type="match status" value="1"/>
</dbReference>
<evidence type="ECO:0000256" key="9">
    <source>
        <dbReference type="ARBA" id="ARBA00022694"/>
    </source>
</evidence>
<keyword evidence="12" id="KW-0699">rRNA-binding</keyword>
<accession>A0A9D1VAZ1</accession>
<evidence type="ECO:0000256" key="7">
    <source>
        <dbReference type="ARBA" id="ARBA00022519"/>
    </source>
</evidence>
<evidence type="ECO:0000256" key="3">
    <source>
        <dbReference type="ARBA" id="ARBA00005663"/>
    </source>
</evidence>
<dbReference type="AlphaFoldDB" id="A0A9D1VAZ1"/>
<reference evidence="19" key="2">
    <citation type="submission" date="2021-04" db="EMBL/GenBank/DDBJ databases">
        <authorList>
            <person name="Gilroy R."/>
        </authorList>
    </citation>
    <scope>NUCLEOTIDE SEQUENCE</scope>
    <source>
        <strain evidence="19">14975</strain>
    </source>
</reference>
<evidence type="ECO:0000256" key="4">
    <source>
        <dbReference type="ARBA" id="ARBA00017719"/>
    </source>
</evidence>
<evidence type="ECO:0000256" key="15">
    <source>
        <dbReference type="ARBA" id="ARBA00022842"/>
    </source>
</evidence>
<comment type="subcellular location">
    <subcellularLocation>
        <location evidence="2">Cytoplasm</location>
    </subcellularLocation>
</comment>
<dbReference type="GO" id="GO:0006364">
    <property type="term" value="P:rRNA processing"/>
    <property type="evidence" value="ECO:0007669"/>
    <property type="project" value="UniProtKB-KW"/>
</dbReference>
<evidence type="ECO:0000313" key="20">
    <source>
        <dbReference type="Proteomes" id="UP000823964"/>
    </source>
</evidence>
<name>A0A9D1VAZ1_9BACT</name>
<dbReference type="GO" id="GO:0016787">
    <property type="term" value="F:hydrolase activity"/>
    <property type="evidence" value="ECO:0007669"/>
    <property type="project" value="UniProtKB-KW"/>
</dbReference>
<comment type="cofactor">
    <cofactor evidence="1">
        <name>Mg(2+)</name>
        <dbReference type="ChEBI" id="CHEBI:18420"/>
    </cofactor>
</comment>
<dbReference type="InterPro" id="IPR004659">
    <property type="entry name" value="RNase_E/G"/>
</dbReference>
<dbReference type="InterPro" id="IPR003029">
    <property type="entry name" value="S1_domain"/>
</dbReference>
<keyword evidence="17" id="KW-0472">Membrane</keyword>
<evidence type="ECO:0000256" key="2">
    <source>
        <dbReference type="ARBA" id="ARBA00004496"/>
    </source>
</evidence>
<evidence type="ECO:0000256" key="12">
    <source>
        <dbReference type="ARBA" id="ARBA00022730"/>
    </source>
</evidence>
<evidence type="ECO:0000256" key="14">
    <source>
        <dbReference type="ARBA" id="ARBA00022801"/>
    </source>
</evidence>
<dbReference type="PANTHER" id="PTHR30001">
    <property type="entry name" value="RIBONUCLEASE"/>
    <property type="match status" value="1"/>
</dbReference>
<sequence length="531" mass="61045">MVNSVKRFFGFGQCNPKEGTTIVINAEKLERRVALLEEGVLEEYSIEREGEDNIVGGIFKGRVKNIEPGLKAMFVDIGYEKNAFLHFWDALPLALDSSLEEIQKEGRPRKQQKKITSKDIPDIYPIGSEIMVQVTKGPISSKGPRVTTNISLAGRYIVLMPFTDQFGISRKIDDPKERQRLRQIVQKLNVPEGMGIIMRTVAQGQRFRHFVRDLAMLLTQWREVEEKFAANDAPLCVYREPDLIERTARDFLTDNVDNIVCDSLEVTQRMQEIAGKISRRSKRHIMHYPCRQPIFEELGIERQINEAFQRQVLLPCGGYLVIDETEALIAIDINTGRNKGNKDLDKTILETNLESAREIARQLRLRNIGGLVVVDFIDMRHRKDQLAVYKAMKEALKRDKAKTQVMQITPIGLMEMTRQRINESLLDYVNDHCPYCHGRGRIKSVMTMSVEIQRQLKATIMRYRDTVGDMLVVVNSDVLSRFKNEDAKLLMELERQCAGRLIFRSDPSIHREAFAILDPAHNNKPLYQVNM</sequence>
<comment type="similarity">
    <text evidence="3">Belongs to the RNase E/G family. RNase G subfamily.</text>
</comment>
<evidence type="ECO:0000256" key="5">
    <source>
        <dbReference type="ARBA" id="ARBA00022475"/>
    </source>
</evidence>
<dbReference type="GO" id="GO:0008033">
    <property type="term" value="P:tRNA processing"/>
    <property type="evidence" value="ECO:0007669"/>
    <property type="project" value="UniProtKB-KW"/>
</dbReference>
<keyword evidence="14" id="KW-0378">Hydrolase</keyword>
<dbReference type="GO" id="GO:0004540">
    <property type="term" value="F:RNA nuclease activity"/>
    <property type="evidence" value="ECO:0007669"/>
    <property type="project" value="InterPro"/>
</dbReference>
<keyword evidence="15" id="KW-0460">Magnesium</keyword>
<dbReference type="NCBIfam" id="TIGR00757">
    <property type="entry name" value="RNaseEG"/>
    <property type="match status" value="1"/>
</dbReference>
<dbReference type="InterPro" id="IPR019307">
    <property type="entry name" value="RNA-bd_AU-1/RNase_E/G"/>
</dbReference>
<gene>
    <name evidence="19" type="ORF">H9862_04270</name>
</gene>
<evidence type="ECO:0000256" key="17">
    <source>
        <dbReference type="ARBA" id="ARBA00023136"/>
    </source>
</evidence>
<evidence type="ECO:0000256" key="13">
    <source>
        <dbReference type="ARBA" id="ARBA00022759"/>
    </source>
</evidence>
<keyword evidence="13" id="KW-0255">Endonuclease</keyword>
<keyword evidence="7" id="KW-0997">Cell inner membrane</keyword>
<evidence type="ECO:0000256" key="1">
    <source>
        <dbReference type="ARBA" id="ARBA00001946"/>
    </source>
</evidence>
<dbReference type="SUPFAM" id="SSF50249">
    <property type="entry name" value="Nucleic acid-binding proteins"/>
    <property type="match status" value="1"/>
</dbReference>